<keyword evidence="9" id="KW-1185">Reference proteome</keyword>
<dbReference type="Gene3D" id="2.40.170.20">
    <property type="entry name" value="TonB-dependent receptor, beta-barrel domain"/>
    <property type="match status" value="1"/>
</dbReference>
<feature type="signal peptide" evidence="5">
    <location>
        <begin position="1"/>
        <end position="25"/>
    </location>
</feature>
<dbReference type="InterPro" id="IPR012910">
    <property type="entry name" value="Plug_dom"/>
</dbReference>
<keyword evidence="3" id="KW-0998">Cell outer membrane</keyword>
<dbReference type="CDD" id="cd01347">
    <property type="entry name" value="ligand_gated_channel"/>
    <property type="match status" value="1"/>
</dbReference>
<reference evidence="8 9" key="1">
    <citation type="submission" date="2017-06" db="EMBL/GenBank/DDBJ databases">
        <authorList>
            <person name="Kim H.J."/>
            <person name="Triplett B.A."/>
        </authorList>
    </citation>
    <scope>NUCLEOTIDE SEQUENCE [LARGE SCALE GENOMIC DNA]</scope>
    <source>
        <strain evidence="8 9">DS15</strain>
    </source>
</reference>
<sequence length="888" mass="96105">MSGSKPLLATASAIAYIACISPAAAQDSAPTGDGQEIVVTGYRASIAQSIDAKRDLSVIADVITAEDIGKFPDRNVAEALQRVPGIVINREYGEGERVSLRGTAPNLTRTTVNGHAIATADWFILDQLASTRSFNYLTLPSEIVGKIEVYKSPQADIEEGGVGGTINVNTRNPLDLPSFTVSGSAQLVYSDRSDKTNPQFSGLVSWKNDAETFGILIGGVYQRREIRRDGVEVLGYQTVPGAAADSPLAPSLIGSALFQQDRERYGGNIGIQVNPSDAVEINVTGLYAVFNADNFNQNYLAWTANALGGGGTLTDTTVEDNTYVKGTVTSTPGGRAVVYDAIDRFAKAKTASADFDLNWHPTDGSTLHFKAGWTKASGDTTSQPFYEGGAPGSFTYDLTGRAPQVSFTGIDPDNPDDLIFDFASLHQITNDDEEKYVYLDYEHALDLGPLQAIKVGVKYTDHDRETGFLATTYGGFFLPLAAEGCGGPCLSSDFAGGSLPSDFLKNIASPGTLTSYFNIDRKKLEQIFFSQPESVRARILNPPENFTINEKTYGGYVMAKLGGDRWSGNFGLRIVRTDQRSSGNILGVPPGPGTVDDNAFGVYLPVTIDRSYTDFLPSVNLSYDLTDAVKLRFAAGRVVARPDYTDIVPRVSLNPGALTASGGDPFVNPFRANQYDLSLEWYPERDTIVAAALYYKDIQSYIVNRTIQETFPVETATPNLSRCTPSGGSNPNLYDCVFDVNRRSNGSGGTNKGIELQVSRPLWGGFGALVNYTYSDAKSEDGDPIPGNSKHALNLTGYYESDLFSARLSYNYRSKFFIDIDRASPLNQKATASLDASLSVHVTENVSLFADAVNLTNEKIEQYSGTTARPRAIYDNGRQFYFGVRGKF</sequence>
<feature type="domain" description="TonB-dependent receptor plug" evidence="7">
    <location>
        <begin position="53"/>
        <end position="165"/>
    </location>
</feature>
<dbReference type="SUPFAM" id="SSF56935">
    <property type="entry name" value="Porins"/>
    <property type="match status" value="1"/>
</dbReference>
<dbReference type="InterPro" id="IPR000531">
    <property type="entry name" value="Beta-barrel_TonB"/>
</dbReference>
<comment type="similarity">
    <text evidence="4">Belongs to the TonB-dependent receptor family.</text>
</comment>
<evidence type="ECO:0000313" key="8">
    <source>
        <dbReference type="EMBL" id="SNS56614.1"/>
    </source>
</evidence>
<evidence type="ECO:0000259" key="7">
    <source>
        <dbReference type="Pfam" id="PF07715"/>
    </source>
</evidence>
<dbReference type="InterPro" id="IPR037066">
    <property type="entry name" value="Plug_dom_sf"/>
</dbReference>
<feature type="chain" id="PRO_5012241092" evidence="5">
    <location>
        <begin position="26"/>
        <end position="888"/>
    </location>
</feature>
<accession>A0A239FKN0</accession>
<evidence type="ECO:0000256" key="1">
    <source>
        <dbReference type="ARBA" id="ARBA00004442"/>
    </source>
</evidence>
<comment type="subcellular location">
    <subcellularLocation>
        <location evidence="1 4">Cell outer membrane</location>
    </subcellularLocation>
</comment>
<keyword evidence="5" id="KW-0732">Signal</keyword>
<dbReference type="Pfam" id="PF00593">
    <property type="entry name" value="TonB_dep_Rec_b-barrel"/>
    <property type="match status" value="1"/>
</dbReference>
<organism evidence="8 9">
    <name type="scientific">Sphingopyxis indica</name>
    <dbReference type="NCBI Taxonomy" id="436663"/>
    <lineage>
        <taxon>Bacteria</taxon>
        <taxon>Pseudomonadati</taxon>
        <taxon>Pseudomonadota</taxon>
        <taxon>Alphaproteobacteria</taxon>
        <taxon>Sphingomonadales</taxon>
        <taxon>Sphingomonadaceae</taxon>
        <taxon>Sphingopyxis</taxon>
    </lineage>
</organism>
<dbReference type="GO" id="GO:0009279">
    <property type="term" value="C:cell outer membrane"/>
    <property type="evidence" value="ECO:0007669"/>
    <property type="project" value="UniProtKB-SubCell"/>
</dbReference>
<evidence type="ECO:0000256" key="4">
    <source>
        <dbReference type="RuleBase" id="RU003357"/>
    </source>
</evidence>
<dbReference type="PANTHER" id="PTHR40980">
    <property type="entry name" value="PLUG DOMAIN-CONTAINING PROTEIN"/>
    <property type="match status" value="1"/>
</dbReference>
<dbReference type="AlphaFoldDB" id="A0A239FKN0"/>
<evidence type="ECO:0000256" key="2">
    <source>
        <dbReference type="ARBA" id="ARBA00023136"/>
    </source>
</evidence>
<protein>
    <submittedName>
        <fullName evidence="8">Iron complex outermembrane recepter protein</fullName>
    </submittedName>
</protein>
<dbReference type="Proteomes" id="UP000198339">
    <property type="component" value="Unassembled WGS sequence"/>
</dbReference>
<keyword evidence="2 4" id="KW-0472">Membrane</keyword>
<proteinExistence type="inferred from homology"/>
<feature type="domain" description="TonB-dependent receptor-like beta-barrel" evidence="6">
    <location>
        <begin position="391"/>
        <end position="855"/>
    </location>
</feature>
<dbReference type="NCBIfam" id="TIGR01782">
    <property type="entry name" value="TonB-Xanth-Caul"/>
    <property type="match status" value="1"/>
</dbReference>
<dbReference type="OrthoDB" id="5476657at2"/>
<dbReference type="EMBL" id="FZPA01000002">
    <property type="protein sequence ID" value="SNS56614.1"/>
    <property type="molecule type" value="Genomic_DNA"/>
</dbReference>
<name>A0A239FKN0_9SPHN</name>
<evidence type="ECO:0000313" key="9">
    <source>
        <dbReference type="Proteomes" id="UP000198339"/>
    </source>
</evidence>
<dbReference type="PANTHER" id="PTHR40980:SF3">
    <property type="entry name" value="TONB-DEPENDENT RECEPTOR-LIKE BETA-BARREL DOMAIN-CONTAINING PROTEIN"/>
    <property type="match status" value="1"/>
</dbReference>
<dbReference type="InterPro" id="IPR036942">
    <property type="entry name" value="Beta-barrel_TonB_sf"/>
</dbReference>
<evidence type="ECO:0000259" key="6">
    <source>
        <dbReference type="Pfam" id="PF00593"/>
    </source>
</evidence>
<dbReference type="InterPro" id="IPR010104">
    <property type="entry name" value="TonB_rcpt_bac"/>
</dbReference>
<keyword evidence="4" id="KW-0798">TonB box</keyword>
<dbReference type="Gene3D" id="2.170.130.10">
    <property type="entry name" value="TonB-dependent receptor, plug domain"/>
    <property type="match status" value="1"/>
</dbReference>
<dbReference type="Pfam" id="PF07715">
    <property type="entry name" value="Plug"/>
    <property type="match status" value="1"/>
</dbReference>
<evidence type="ECO:0000256" key="5">
    <source>
        <dbReference type="SAM" id="SignalP"/>
    </source>
</evidence>
<evidence type="ECO:0000256" key="3">
    <source>
        <dbReference type="ARBA" id="ARBA00023237"/>
    </source>
</evidence>
<dbReference type="RefSeq" id="WP_089214890.1">
    <property type="nucleotide sequence ID" value="NZ_FZPA01000002.1"/>
</dbReference>
<gene>
    <name evidence="8" type="ORF">SAMN06295955_10295</name>
</gene>